<sequence>MNNNIPFNEQQKIAISLIRNDFRFVYTILCNMNQLKSNYISFSMPLLGTIMDGAEDWVKSYNNSSKNKLEIPTFSVEEQAYYEEMRNAIKLWDNSYETVFEELKATYQASDEYFSNLCKPIAKKLHLYDIFGADLVEGEFCGNTILGSYCTPQYQFGSSDGEKIKKYAEIMGAYVVLFGAMKEYAVNKDFHFCYKDYGGLVKSPVGNDFSDKFVLFSLLCQTQFVIYCVDKYITEECTTKLRVLYLQYYYLSKILQEINSKLYTEFTMDASLISSQFRNTMAHYKIGVALKPNEIIYSDPFFGLTQKFFHCDYYTTKQFVLENLNALTTQIKAYIHIDKG</sequence>
<evidence type="ECO:0000313" key="2">
    <source>
        <dbReference type="Proteomes" id="UP001299220"/>
    </source>
</evidence>
<name>A0ABS9CRU4_9FIRM</name>
<dbReference type="RefSeq" id="WP_235323892.1">
    <property type="nucleotide sequence ID" value="NZ_JAFBIT010000003.1"/>
</dbReference>
<dbReference type="EMBL" id="JAFBIT010000003">
    <property type="protein sequence ID" value="MCF2652847.1"/>
    <property type="molecule type" value="Genomic_DNA"/>
</dbReference>
<protein>
    <submittedName>
        <fullName evidence="1">Uncharacterized protein</fullName>
    </submittedName>
</protein>
<proteinExistence type="predicted"/>
<organism evidence="1 2">
    <name type="scientific">Anaeromassilibacillus senegalensis</name>
    <dbReference type="NCBI Taxonomy" id="1673717"/>
    <lineage>
        <taxon>Bacteria</taxon>
        <taxon>Bacillati</taxon>
        <taxon>Bacillota</taxon>
        <taxon>Clostridia</taxon>
        <taxon>Eubacteriales</taxon>
        <taxon>Acutalibacteraceae</taxon>
        <taxon>Anaeromassilibacillus</taxon>
    </lineage>
</organism>
<dbReference type="Proteomes" id="UP001299220">
    <property type="component" value="Unassembled WGS sequence"/>
</dbReference>
<comment type="caution">
    <text evidence="1">The sequence shown here is derived from an EMBL/GenBank/DDBJ whole genome shotgun (WGS) entry which is preliminary data.</text>
</comment>
<gene>
    <name evidence="1" type="ORF">JQM67_09560</name>
</gene>
<reference evidence="1 2" key="1">
    <citation type="submission" date="2020-12" db="EMBL/GenBank/DDBJ databases">
        <title>Whole genome sequences of gut porcine anaerobes.</title>
        <authorList>
            <person name="Kubasova T."/>
            <person name="Jahodarova E."/>
            <person name="Rychlik I."/>
        </authorList>
    </citation>
    <scope>NUCLEOTIDE SEQUENCE [LARGE SCALE GENOMIC DNA]</scope>
    <source>
        <strain evidence="1 2">An867</strain>
    </source>
</reference>
<evidence type="ECO:0000313" key="1">
    <source>
        <dbReference type="EMBL" id="MCF2652847.1"/>
    </source>
</evidence>
<accession>A0ABS9CRU4</accession>
<keyword evidence="2" id="KW-1185">Reference proteome</keyword>